<keyword evidence="1" id="KW-0812">Transmembrane</keyword>
<keyword evidence="1" id="KW-0472">Membrane</keyword>
<protein>
    <recommendedName>
        <fullName evidence="5">LPXTG cell wall anchor domain-containing protein</fullName>
    </recommendedName>
</protein>
<dbReference type="EMBL" id="JAAGWK010000028">
    <property type="protein sequence ID" value="NEL55975.1"/>
    <property type="molecule type" value="Genomic_DNA"/>
</dbReference>
<gene>
    <name evidence="3" type="ORF">G1H19_18540</name>
</gene>
<feature type="chain" id="PRO_5029692205" description="LPXTG cell wall anchor domain-containing protein" evidence="2">
    <location>
        <begin position="41"/>
        <end position="187"/>
    </location>
</feature>
<organism evidence="3 4">
    <name type="scientific">Goekera deserti</name>
    <dbReference type="NCBI Taxonomy" id="2497753"/>
    <lineage>
        <taxon>Bacteria</taxon>
        <taxon>Bacillati</taxon>
        <taxon>Actinomycetota</taxon>
        <taxon>Actinomycetes</taxon>
        <taxon>Geodermatophilales</taxon>
        <taxon>Geodermatophilaceae</taxon>
        <taxon>Goekera</taxon>
    </lineage>
</organism>
<comment type="caution">
    <text evidence="3">The sequence shown here is derived from an EMBL/GenBank/DDBJ whole genome shotgun (WGS) entry which is preliminary data.</text>
</comment>
<feature type="transmembrane region" description="Helical" evidence="1">
    <location>
        <begin position="149"/>
        <end position="168"/>
    </location>
</feature>
<feature type="signal peptide" evidence="2">
    <location>
        <begin position="1"/>
        <end position="40"/>
    </location>
</feature>
<keyword evidence="2" id="KW-0732">Signal</keyword>
<evidence type="ECO:0000256" key="2">
    <source>
        <dbReference type="SAM" id="SignalP"/>
    </source>
</evidence>
<name>A0A7K3WHK6_9ACTN</name>
<dbReference type="AlphaFoldDB" id="A0A7K3WHK6"/>
<sequence>MVTNVFPDGRRRTRARLARLVAVPAVAAVAVLVTPGTASAYAPDPVQPQVTCIVPVADGYWTAVFGYTNRTLTVQQEPIGPDNDFDPDKYNGAQPTTFQPGVHQGAISIRVPANERLVKWEIYASSATASRETSPACPAPTQMPAEGNGTGAAIGVVAAGAVGGVVLLRTRRRLERAAVSGPTPAGA</sequence>
<evidence type="ECO:0000256" key="1">
    <source>
        <dbReference type="SAM" id="Phobius"/>
    </source>
</evidence>
<evidence type="ECO:0000313" key="4">
    <source>
        <dbReference type="Proteomes" id="UP000470470"/>
    </source>
</evidence>
<accession>A0A7K3WHK6</accession>
<proteinExistence type="predicted"/>
<keyword evidence="1" id="KW-1133">Transmembrane helix</keyword>
<reference evidence="3 4" key="1">
    <citation type="submission" date="2020-02" db="EMBL/GenBank/DDBJ databases">
        <title>The whole genome sequence of CPCC 205119.</title>
        <authorList>
            <person name="Jiang Z."/>
        </authorList>
    </citation>
    <scope>NUCLEOTIDE SEQUENCE [LARGE SCALE GENOMIC DNA]</scope>
    <source>
        <strain evidence="3 4">CPCC 205119</strain>
    </source>
</reference>
<dbReference type="Proteomes" id="UP000470470">
    <property type="component" value="Unassembled WGS sequence"/>
</dbReference>
<evidence type="ECO:0000313" key="3">
    <source>
        <dbReference type="EMBL" id="NEL55975.1"/>
    </source>
</evidence>
<keyword evidence="4" id="KW-1185">Reference proteome</keyword>
<evidence type="ECO:0008006" key="5">
    <source>
        <dbReference type="Google" id="ProtNLM"/>
    </source>
</evidence>
<dbReference type="RefSeq" id="WP_152729159.1">
    <property type="nucleotide sequence ID" value="NZ_JAABOZ010000003.1"/>
</dbReference>